<gene>
    <name evidence="4" type="ORF">HZS61_011660</name>
</gene>
<dbReference type="AlphaFoldDB" id="A0A8H6GYK2"/>
<accession>A0A8H6GYK2</accession>
<dbReference type="InterPro" id="IPR029058">
    <property type="entry name" value="AB_hydrolase_fold"/>
</dbReference>
<name>A0A8H6GYK2_FUSOX</name>
<dbReference type="Gene3D" id="3.40.50.1820">
    <property type="entry name" value="alpha/beta hydrolase"/>
    <property type="match status" value="1"/>
</dbReference>
<dbReference type="PANTHER" id="PTHR43329">
    <property type="entry name" value="EPOXIDE HYDROLASE"/>
    <property type="match status" value="1"/>
</dbReference>
<comment type="caution">
    <text evidence="4">The sequence shown here is derived from an EMBL/GenBank/DDBJ whole genome shotgun (WGS) entry which is preliminary data.</text>
</comment>
<dbReference type="Pfam" id="PF00561">
    <property type="entry name" value="Abhydrolase_1"/>
    <property type="match status" value="1"/>
</dbReference>
<evidence type="ECO:0000256" key="2">
    <source>
        <dbReference type="ARBA" id="ARBA00038334"/>
    </source>
</evidence>
<protein>
    <recommendedName>
        <fullName evidence="3">AB hydrolase-1 domain-containing protein</fullName>
    </recommendedName>
</protein>
<dbReference type="EMBL" id="JACDXP010000004">
    <property type="protein sequence ID" value="KAF6525865.1"/>
    <property type="molecule type" value="Genomic_DNA"/>
</dbReference>
<evidence type="ECO:0000313" key="5">
    <source>
        <dbReference type="Proteomes" id="UP000593570"/>
    </source>
</evidence>
<dbReference type="Proteomes" id="UP000593570">
    <property type="component" value="Unassembled WGS sequence"/>
</dbReference>
<dbReference type="InterPro" id="IPR000639">
    <property type="entry name" value="Epox_hydrolase-like"/>
</dbReference>
<dbReference type="SUPFAM" id="SSF53474">
    <property type="entry name" value="alpha/beta-Hydrolases"/>
    <property type="match status" value="1"/>
</dbReference>
<dbReference type="GO" id="GO:0016787">
    <property type="term" value="F:hydrolase activity"/>
    <property type="evidence" value="ECO:0007669"/>
    <property type="project" value="UniProtKB-KW"/>
</dbReference>
<sequence>MAPPTLNENQFTHSGDKTTFYWSAGPSGGPLIILVHGWPANGETWKPQLLTLASLGFRVIAPDARGYGRSSVPQEASAYALEHHVSDMSALLTHLGRDKAVWIGHDWGAGIVWALAAQYPEKCVGVCCMAVPYHVPELGLEALIAVCNRELYPEDQYPLAQWDYQAFQIEQPDTSAAQLGANVPNTIKLFFRSGSPESYGKRSDFASTRKSGGWFGGAPAAPDSPFETTLFKDDKPAFDRMVAEFERNGFDGPNHYYHNHKTNKAYMEQAPNGGRLCYPVLFIEARWDSVCDTALSRLSEPMRELCENLTEVSIESGHWVAWEKHEETNAAIVRWIATKLPTYFPGYWKTPFPRVFSTVALALQVKSSRIEAIVNQSQKFESNHPVSSGMAAYVTD</sequence>
<feature type="domain" description="AB hydrolase-1" evidence="3">
    <location>
        <begin position="30"/>
        <end position="131"/>
    </location>
</feature>
<reference evidence="4 5" key="1">
    <citation type="journal article" date="2020" name="bioRxiv">
        <title>A chromosome-scale genome assembly for the Fusarium oxysporum strain Fo5176 to establish a model Arabidopsis-fungal pathosystem.</title>
        <authorList>
            <person name="Fokkens L."/>
            <person name="Guo L."/>
            <person name="Dora S."/>
            <person name="Wang B."/>
            <person name="Ye K."/>
            <person name="Sanchez-Rodriguez C."/>
            <person name="Croll D."/>
        </authorList>
    </citation>
    <scope>NUCLEOTIDE SEQUENCE [LARGE SCALE GENOMIC DNA]</scope>
    <source>
        <strain evidence="4 5">Fo5176</strain>
    </source>
</reference>
<evidence type="ECO:0000259" key="3">
    <source>
        <dbReference type="Pfam" id="PF00561"/>
    </source>
</evidence>
<evidence type="ECO:0000313" key="4">
    <source>
        <dbReference type="EMBL" id="KAF6525865.1"/>
    </source>
</evidence>
<dbReference type="PRINTS" id="PR00412">
    <property type="entry name" value="EPOXHYDRLASE"/>
</dbReference>
<evidence type="ECO:0000256" key="1">
    <source>
        <dbReference type="ARBA" id="ARBA00022801"/>
    </source>
</evidence>
<proteinExistence type="inferred from homology"/>
<organism evidence="4 5">
    <name type="scientific">Fusarium oxysporum f. sp. conglutinans</name>
    <dbReference type="NCBI Taxonomy" id="100902"/>
    <lineage>
        <taxon>Eukaryota</taxon>
        <taxon>Fungi</taxon>
        <taxon>Dikarya</taxon>
        <taxon>Ascomycota</taxon>
        <taxon>Pezizomycotina</taxon>
        <taxon>Sordariomycetes</taxon>
        <taxon>Hypocreomycetidae</taxon>
        <taxon>Hypocreales</taxon>
        <taxon>Nectriaceae</taxon>
        <taxon>Fusarium</taxon>
        <taxon>Fusarium oxysporum species complex</taxon>
    </lineage>
</organism>
<comment type="similarity">
    <text evidence="2">Belongs to the AB hydrolase superfamily. Epoxide hydrolase family.</text>
</comment>
<keyword evidence="1" id="KW-0378">Hydrolase</keyword>
<dbReference type="PRINTS" id="PR00111">
    <property type="entry name" value="ABHYDROLASE"/>
</dbReference>
<dbReference type="InterPro" id="IPR000073">
    <property type="entry name" value="AB_hydrolase_1"/>
</dbReference>